<dbReference type="Proteomes" id="UP000510927">
    <property type="component" value="Chromosome"/>
</dbReference>
<organism evidence="1 2">
    <name type="scientific">Escherichia fergusonii</name>
    <dbReference type="NCBI Taxonomy" id="564"/>
    <lineage>
        <taxon>Bacteria</taxon>
        <taxon>Pseudomonadati</taxon>
        <taxon>Pseudomonadota</taxon>
        <taxon>Gammaproteobacteria</taxon>
        <taxon>Enterobacterales</taxon>
        <taxon>Enterobacteriaceae</taxon>
        <taxon>Escherichia</taxon>
    </lineage>
</organism>
<dbReference type="InterPro" id="IPR035919">
    <property type="entry name" value="EAL_sf"/>
</dbReference>
<dbReference type="PANTHER" id="PTHR33121">
    <property type="entry name" value="CYCLIC DI-GMP PHOSPHODIESTERASE PDEF"/>
    <property type="match status" value="1"/>
</dbReference>
<dbReference type="CDD" id="cd01948">
    <property type="entry name" value="EAL"/>
    <property type="match status" value="1"/>
</dbReference>
<dbReference type="InterPro" id="IPR033418">
    <property type="entry name" value="CHASE9"/>
</dbReference>
<dbReference type="AlphaFoldDB" id="A0A7W3EIU1"/>
<sequence length="782" mass="89554">MHSLYEKIKIRLIILFLLAALLFIGLFYVLNLELVSDRAIKNAENRFELIEKNIGYFFNDIERDALTLKDSLYMLRREDEIIRAALLKMESMPYLDTIGLVMDNGKYLLFTRGVNNKINVYHQNKINGPLVDQAGREVFKQFNPNKRPWSETLVNENSGWSEAYNCFERPGKKCISWTLAINGKDRELLAIDRIHVDLNWRHLNQYLDKISSGGEVLFLQQGNVVIAKNNNAREKLIVYNGEGNYHIIDSNDTYYISQRAQVPNHPLFDIYFYYPTGSFFSTADKYVYISFAFIIAVLVVLYAISVRILRGQFSEMTSLVTALEFLPDSADENQALKIHDGDAKEIISIKNSIAEMKGAEIERSNKLLSLISYDQESGFIKNMAIIESNNRQYLGAGMIKFCGLESLEAVFGVEERNKVVKVLCRRIAEKFAQSCDIVTLSSDLYFLLCRENVRAFANNIALVETFEKGLGYRNIRIHNSAIYEFLKGEAAYGYVEKLKLALSSIRNHMFSEFILCDNDKLNEIEENIWISRNIRRAMKEGELFLVYQPIVDIGSQEILGAEALCRWVSEERGNISPLKFISIAEDIGFINELGNWIIETAMHEFAEFRAKAQLREDFHLHINVSPWQLNEPLFYERIMACLSSSGLQPQQICIEITETVVERINDYFYQNIAVFREQGFTIAIDDFGTGLSNLKRFYEINPDSIKIDYEFTSDIFGTAGKIIQVILDLAQDNHIPVVAEGVETPEIASALMDIGCVQAQGYLYQKPLPFSAWDISGKLVKE</sequence>
<dbReference type="Pfam" id="PF17153">
    <property type="entry name" value="CHASE9"/>
    <property type="match status" value="1"/>
</dbReference>
<dbReference type="InterPro" id="IPR050706">
    <property type="entry name" value="Cyclic-di-GMP_PDE-like"/>
</dbReference>
<dbReference type="EMBL" id="CP055675">
    <property type="protein sequence ID" value="QLM99753.1"/>
    <property type="molecule type" value="Genomic_DNA"/>
</dbReference>
<dbReference type="PANTHER" id="PTHR33121:SF81">
    <property type="entry name" value="CYCLIC DI-GMP PHOSPHODIESTERASE PDEB-RELATED"/>
    <property type="match status" value="1"/>
</dbReference>
<evidence type="ECO:0000313" key="2">
    <source>
        <dbReference type="Proteomes" id="UP000510927"/>
    </source>
</evidence>
<dbReference type="Pfam" id="PF00563">
    <property type="entry name" value="EAL"/>
    <property type="match status" value="1"/>
</dbReference>
<proteinExistence type="predicted"/>
<reference evidence="1 2" key="1">
    <citation type="submission" date="2020-06" db="EMBL/GenBank/DDBJ databases">
        <title>REHAB project genomes.</title>
        <authorList>
            <person name="Shaw L.P."/>
        </authorList>
    </citation>
    <scope>NUCLEOTIDE SEQUENCE [LARGE SCALE GENOMIC DNA]</scope>
    <source>
        <strain evidence="1 2">RHB28-C13</strain>
    </source>
</reference>
<name>A0A7W3EIU1_ESCFE</name>
<dbReference type="GO" id="GO:0071111">
    <property type="term" value="F:cyclic-guanylate-specific phosphodiesterase activity"/>
    <property type="evidence" value="ECO:0007669"/>
    <property type="project" value="InterPro"/>
</dbReference>
<accession>A0A7W3EIU1</accession>
<protein>
    <submittedName>
        <fullName evidence="1">CHASE9 sensor domain-containing protein</fullName>
    </submittedName>
</protein>
<dbReference type="RefSeq" id="WP_181203318.1">
    <property type="nucleotide sequence ID" value="NZ_CP055675.1"/>
</dbReference>
<dbReference type="Gene3D" id="3.20.20.450">
    <property type="entry name" value="EAL domain"/>
    <property type="match status" value="1"/>
</dbReference>
<gene>
    <name evidence="1" type="ORF">HVY52_08020</name>
</gene>
<dbReference type="SMART" id="SM00052">
    <property type="entry name" value="EAL"/>
    <property type="match status" value="1"/>
</dbReference>
<evidence type="ECO:0000313" key="1">
    <source>
        <dbReference type="EMBL" id="QLM99753.1"/>
    </source>
</evidence>
<dbReference type="PROSITE" id="PS50883">
    <property type="entry name" value="EAL"/>
    <property type="match status" value="1"/>
</dbReference>
<dbReference type="SUPFAM" id="SSF141868">
    <property type="entry name" value="EAL domain-like"/>
    <property type="match status" value="1"/>
</dbReference>
<dbReference type="InterPro" id="IPR001633">
    <property type="entry name" value="EAL_dom"/>
</dbReference>